<evidence type="ECO:0000313" key="1">
    <source>
        <dbReference type="EMBL" id="OUS44621.1"/>
    </source>
</evidence>
<accession>A0A1Y5I597</accession>
<dbReference type="EMBL" id="KZ155811">
    <property type="protein sequence ID" value="OUS44621.1"/>
    <property type="molecule type" value="Genomic_DNA"/>
</dbReference>
<proteinExistence type="predicted"/>
<protein>
    <submittedName>
        <fullName evidence="1">Uncharacterized protein</fullName>
    </submittedName>
</protein>
<reference evidence="1" key="1">
    <citation type="submission" date="2017-04" db="EMBL/GenBank/DDBJ databases">
        <title>Population genomics of picophytoplankton unveils novel chromosome hypervariability.</title>
        <authorList>
            <consortium name="DOE Joint Genome Institute"/>
            <person name="Blanc-Mathieu R."/>
            <person name="Krasovec M."/>
            <person name="Hebrard M."/>
            <person name="Yau S."/>
            <person name="Desgranges E."/>
            <person name="Martin J."/>
            <person name="Schackwitz W."/>
            <person name="Kuo A."/>
            <person name="Salin G."/>
            <person name="Donnadieu C."/>
            <person name="Desdevises Y."/>
            <person name="Sanchez-Ferandin S."/>
            <person name="Moreau H."/>
            <person name="Rivals E."/>
            <person name="Grigoriev I.V."/>
            <person name="Grimsley N."/>
            <person name="Eyre-Walker A."/>
            <person name="Piganeau G."/>
        </authorList>
    </citation>
    <scope>NUCLEOTIDE SEQUENCE [LARGE SCALE GENOMIC DNA]</scope>
    <source>
        <strain evidence="1">RCC 1115</strain>
    </source>
</reference>
<dbReference type="AlphaFoldDB" id="A0A1Y5I597"/>
<gene>
    <name evidence="1" type="ORF">BE221DRAFT_148758</name>
</gene>
<name>A0A1Y5I597_OSTTA</name>
<dbReference type="Proteomes" id="UP000195557">
    <property type="component" value="Unassembled WGS sequence"/>
</dbReference>
<organism evidence="1">
    <name type="scientific">Ostreococcus tauri</name>
    <name type="common">Marine green alga</name>
    <dbReference type="NCBI Taxonomy" id="70448"/>
    <lineage>
        <taxon>Eukaryota</taxon>
        <taxon>Viridiplantae</taxon>
        <taxon>Chlorophyta</taxon>
        <taxon>Mamiellophyceae</taxon>
        <taxon>Mamiellales</taxon>
        <taxon>Bathycoccaceae</taxon>
        <taxon>Ostreococcus</taxon>
    </lineage>
</organism>
<sequence length="228" mass="25189">MAGVPGFEQVERFSPAHFADNDPVGAQAQGRADKVLQAGAAAMGSELDDIGCGAAQLPRVFKDDDAACGWRNMARLRRVGEALQTARRCREFSRDNRGGAVCGYSHPRGHEPDDALAVGRRESVFRDDEADASLLDPDRSIRIGHDFDRIWRFQRFAHHRTERGAQHCAATVFCFALVRGLVHFIRLLSLTFPSDQSLTAHAIFGEWDCGPYPATPRDLLQMNANANL</sequence>